<sequence>MSETLNRVPAAAAPHGKGSIPWLKLGVEMGPLILFFFANARPKLFEPLVAPFLPQALLSGANAGLFTATFVLMAAVGVSLVVSLVKTRKLPAMPLMTAVLALLFGALTLYLQDTTFIKMKPTVLYVGFGVALFGGLAMNKLLLPIIFDNAFSMTERGWRVLTLRWGGFFFLLALLNEIVWRTQSNDVWVSFKFPGIFILLFVFSIAQAPLILRHKLEVDAVEETPNPS</sequence>
<feature type="transmembrane region" description="Helical" evidence="5">
    <location>
        <begin position="21"/>
        <end position="40"/>
    </location>
</feature>
<dbReference type="Proteomes" id="UP001626536">
    <property type="component" value="Chromosome"/>
</dbReference>
<feature type="transmembrane region" description="Helical" evidence="5">
    <location>
        <begin position="123"/>
        <end position="146"/>
    </location>
</feature>
<comment type="subcellular location">
    <subcellularLocation>
        <location evidence="5">Cell inner membrane</location>
        <topology evidence="5">Multi-pass membrane protein</topology>
    </subcellularLocation>
</comment>
<organism evidence="6 7">
    <name type="scientific">Methylocapsa polymorpha</name>
    <dbReference type="NCBI Taxonomy" id="3080828"/>
    <lineage>
        <taxon>Bacteria</taxon>
        <taxon>Pseudomonadati</taxon>
        <taxon>Pseudomonadota</taxon>
        <taxon>Alphaproteobacteria</taxon>
        <taxon>Hyphomicrobiales</taxon>
        <taxon>Beijerinckiaceae</taxon>
        <taxon>Methylocapsa</taxon>
    </lineage>
</organism>
<feature type="transmembrane region" description="Helical" evidence="5">
    <location>
        <begin position="92"/>
        <end position="111"/>
    </location>
</feature>
<evidence type="ECO:0000256" key="4">
    <source>
        <dbReference type="ARBA" id="ARBA00023136"/>
    </source>
</evidence>
<keyword evidence="2 5" id="KW-0812">Transmembrane</keyword>
<protein>
    <recommendedName>
        <fullName evidence="5">Inner membrane-spanning protein YciB</fullName>
    </recommendedName>
</protein>
<feature type="transmembrane region" description="Helical" evidence="5">
    <location>
        <begin position="158"/>
        <end position="175"/>
    </location>
</feature>
<keyword evidence="4 5" id="KW-0472">Membrane</keyword>
<gene>
    <name evidence="5" type="primary">yciB</name>
    <name evidence="6" type="ORF">RZS28_07175</name>
</gene>
<evidence type="ECO:0000256" key="2">
    <source>
        <dbReference type="ARBA" id="ARBA00022692"/>
    </source>
</evidence>
<evidence type="ECO:0000256" key="1">
    <source>
        <dbReference type="ARBA" id="ARBA00022475"/>
    </source>
</evidence>
<keyword evidence="5" id="KW-0997">Cell inner membrane</keyword>
<dbReference type="Pfam" id="PF04279">
    <property type="entry name" value="IspA"/>
    <property type="match status" value="1"/>
</dbReference>
<keyword evidence="7" id="KW-1185">Reference proteome</keyword>
<comment type="similarity">
    <text evidence="5">Belongs to the YciB family.</text>
</comment>
<evidence type="ECO:0000313" key="6">
    <source>
        <dbReference type="EMBL" id="WOJ91056.1"/>
    </source>
</evidence>
<dbReference type="RefSeq" id="WP_407340645.1">
    <property type="nucleotide sequence ID" value="NZ_CP136862.1"/>
</dbReference>
<feature type="transmembrane region" description="Helical" evidence="5">
    <location>
        <begin position="60"/>
        <end position="85"/>
    </location>
</feature>
<reference evidence="6 7" key="1">
    <citation type="submission" date="2023-10" db="EMBL/GenBank/DDBJ databases">
        <title>Novel methanotroph of the genus Methylocapsa from a subarctic wetland.</title>
        <authorList>
            <person name="Belova S.E."/>
            <person name="Oshkin I.Y."/>
            <person name="Miroshnikov K."/>
            <person name="Dedysh S.N."/>
        </authorList>
    </citation>
    <scope>NUCLEOTIDE SEQUENCE [LARGE SCALE GENOMIC DNA]</scope>
    <source>
        <strain evidence="6 7">RX1</strain>
    </source>
</reference>
<evidence type="ECO:0000256" key="5">
    <source>
        <dbReference type="HAMAP-Rule" id="MF_00189"/>
    </source>
</evidence>
<proteinExistence type="inferred from homology"/>
<dbReference type="HAMAP" id="MF_00189">
    <property type="entry name" value="YciB"/>
    <property type="match status" value="1"/>
</dbReference>
<feature type="transmembrane region" description="Helical" evidence="5">
    <location>
        <begin position="187"/>
        <end position="206"/>
    </location>
</feature>
<evidence type="ECO:0000256" key="3">
    <source>
        <dbReference type="ARBA" id="ARBA00022989"/>
    </source>
</evidence>
<dbReference type="EMBL" id="CP136862">
    <property type="protein sequence ID" value="WOJ91056.1"/>
    <property type="molecule type" value="Genomic_DNA"/>
</dbReference>
<keyword evidence="1 5" id="KW-1003">Cell membrane</keyword>
<comment type="function">
    <text evidence="5">Plays a role in cell envelope biogenesis, maintenance of cell envelope integrity and membrane homeostasis.</text>
</comment>
<dbReference type="PANTHER" id="PTHR36917:SF1">
    <property type="entry name" value="INNER MEMBRANE-SPANNING PROTEIN YCIB"/>
    <property type="match status" value="1"/>
</dbReference>
<dbReference type="PANTHER" id="PTHR36917">
    <property type="entry name" value="INTRACELLULAR SEPTATION PROTEIN A-RELATED"/>
    <property type="match status" value="1"/>
</dbReference>
<accession>A0ABZ0HWB0</accession>
<evidence type="ECO:0000313" key="7">
    <source>
        <dbReference type="Proteomes" id="UP001626536"/>
    </source>
</evidence>
<dbReference type="NCBIfam" id="NF001323">
    <property type="entry name" value="PRK00259.1-1"/>
    <property type="match status" value="1"/>
</dbReference>
<keyword evidence="3 5" id="KW-1133">Transmembrane helix</keyword>
<name>A0ABZ0HWB0_9HYPH</name>
<dbReference type="InterPro" id="IPR006008">
    <property type="entry name" value="YciB"/>
</dbReference>